<evidence type="ECO:0000313" key="10">
    <source>
        <dbReference type="Proteomes" id="UP000319257"/>
    </source>
</evidence>
<comment type="caution">
    <text evidence="9">The sequence shown here is derived from an EMBL/GenBank/DDBJ whole genome shotgun (WGS) entry which is preliminary data.</text>
</comment>
<dbReference type="RefSeq" id="XP_030990821.1">
    <property type="nucleotide sequence ID" value="XM_031135663.1"/>
</dbReference>
<evidence type="ECO:0000256" key="1">
    <source>
        <dbReference type="ARBA" id="ARBA00004123"/>
    </source>
</evidence>
<dbReference type="GeneID" id="41969017"/>
<feature type="compositionally biased region" description="Low complexity" evidence="7">
    <location>
        <begin position="9"/>
        <end position="23"/>
    </location>
</feature>
<proteinExistence type="predicted"/>
<evidence type="ECO:0000256" key="4">
    <source>
        <dbReference type="ARBA" id="ARBA00023125"/>
    </source>
</evidence>
<dbReference type="PANTHER" id="PTHR37534:SF17">
    <property type="entry name" value="ZN(2)-C6 FUNGAL-TYPE DOMAIN-CONTAINING PROTEIN"/>
    <property type="match status" value="1"/>
</dbReference>
<dbReference type="Pfam" id="PF11951">
    <property type="entry name" value="Fungal_trans_2"/>
    <property type="match status" value="2"/>
</dbReference>
<keyword evidence="10" id="KW-1185">Reference proteome</keyword>
<dbReference type="GO" id="GO:0003700">
    <property type="term" value="F:DNA-binding transcription factor activity"/>
    <property type="evidence" value="ECO:0007669"/>
    <property type="project" value="TreeGrafter"/>
</dbReference>
<evidence type="ECO:0000256" key="6">
    <source>
        <dbReference type="ARBA" id="ARBA00023242"/>
    </source>
</evidence>
<dbReference type="Proteomes" id="UP000319257">
    <property type="component" value="Unassembled WGS sequence"/>
</dbReference>
<evidence type="ECO:0000256" key="5">
    <source>
        <dbReference type="ARBA" id="ARBA00023163"/>
    </source>
</evidence>
<name>A0A507AP80_9PEZI</name>
<keyword evidence="2" id="KW-0862">Zinc</keyword>
<dbReference type="EMBL" id="SKBQ01000006">
    <property type="protein sequence ID" value="TPX09110.1"/>
    <property type="molecule type" value="Genomic_DNA"/>
</dbReference>
<dbReference type="AlphaFoldDB" id="A0A507AP80"/>
<keyword evidence="5" id="KW-0804">Transcription</keyword>
<evidence type="ECO:0000313" key="9">
    <source>
        <dbReference type="EMBL" id="TPX09167.1"/>
    </source>
</evidence>
<keyword evidence="4" id="KW-0238">DNA-binding</keyword>
<evidence type="ECO:0000313" key="8">
    <source>
        <dbReference type="EMBL" id="TPX09110.1"/>
    </source>
</evidence>
<dbReference type="PANTHER" id="PTHR37534">
    <property type="entry name" value="TRANSCRIPTIONAL ACTIVATOR PROTEIN UGA3"/>
    <property type="match status" value="1"/>
</dbReference>
<keyword evidence="6" id="KW-0539">Nucleus</keyword>
<dbReference type="GO" id="GO:0045944">
    <property type="term" value="P:positive regulation of transcription by RNA polymerase II"/>
    <property type="evidence" value="ECO:0007669"/>
    <property type="project" value="TreeGrafter"/>
</dbReference>
<reference evidence="9 10" key="1">
    <citation type="submission" date="2019-06" db="EMBL/GenBank/DDBJ databases">
        <title>Draft genome sequence of the filamentous fungus Phialemoniopsis curvata isolated from diesel fuel.</title>
        <authorList>
            <person name="Varaljay V.A."/>
            <person name="Lyon W.J."/>
            <person name="Crouch A.L."/>
            <person name="Drake C.E."/>
            <person name="Hollomon J.M."/>
            <person name="Nadeau L.J."/>
            <person name="Nunn H.S."/>
            <person name="Stevenson B.S."/>
            <person name="Bojanowski C.L."/>
            <person name="Crookes-Goodson W.J."/>
        </authorList>
    </citation>
    <scope>NUCLEOTIDE SEQUENCE [LARGE SCALE GENOMIC DNA]</scope>
    <source>
        <strain evidence="9 10">D216</strain>
    </source>
</reference>
<organism evidence="9 10">
    <name type="scientific">Thyridium curvatum</name>
    <dbReference type="NCBI Taxonomy" id="1093900"/>
    <lineage>
        <taxon>Eukaryota</taxon>
        <taxon>Fungi</taxon>
        <taxon>Dikarya</taxon>
        <taxon>Ascomycota</taxon>
        <taxon>Pezizomycotina</taxon>
        <taxon>Sordariomycetes</taxon>
        <taxon>Sordariomycetidae</taxon>
        <taxon>Thyridiales</taxon>
        <taxon>Thyridiaceae</taxon>
        <taxon>Thyridium</taxon>
    </lineage>
</organism>
<feature type="region of interest" description="Disordered" evidence="7">
    <location>
        <begin position="1"/>
        <end position="64"/>
    </location>
</feature>
<evidence type="ECO:0000256" key="2">
    <source>
        <dbReference type="ARBA" id="ARBA00022833"/>
    </source>
</evidence>
<sequence>MSSFENGLATAPSPTTRSSSSTSWEKKTAPPHTKTLRWVNDKRGAKKSRCARERRDSESNLSIASSEVSSANVADVSEEPTSIDTEPDYTPSALECFGEFSLITAPTELLSAQERVLFQHFSERVAPVMVVLDSVSNGYRHIILPLACQDQVLGRAVSVVAAFHLAQQAPDLAPIAEAGHRAVVEKLRRDSLELEPNQLFNPYTLATILVLLVGDTITGASNYRYLLEMLACLMRLPESVYMLPGSVRAFFMQQVKMFQLFGLPLSDVDKGLQIMSTAPEHYLEFMDYPEIAPTSEQFMNLQLMRSAICDACEIYRNCADPSSFSPAVSVDVIERLRHKVIGLDSFSKGAHALVWTYYIAAAESVSPEHREFFTERLGSLYQYTRFGSIPAALQALQTIWNRRKARKWIEIIMDDAPILVM</sequence>
<evidence type="ECO:0000256" key="7">
    <source>
        <dbReference type="SAM" id="MobiDB-lite"/>
    </source>
</evidence>
<evidence type="ECO:0000256" key="3">
    <source>
        <dbReference type="ARBA" id="ARBA00023015"/>
    </source>
</evidence>
<keyword evidence="3" id="KW-0805">Transcription regulation</keyword>
<dbReference type="GO" id="GO:0000976">
    <property type="term" value="F:transcription cis-regulatory region binding"/>
    <property type="evidence" value="ECO:0007669"/>
    <property type="project" value="TreeGrafter"/>
</dbReference>
<dbReference type="OrthoDB" id="5386330at2759"/>
<dbReference type="InterPro" id="IPR021858">
    <property type="entry name" value="Fun_TF"/>
</dbReference>
<dbReference type="EMBL" id="SKBQ01000006">
    <property type="protein sequence ID" value="TPX09167.1"/>
    <property type="molecule type" value="Genomic_DNA"/>
</dbReference>
<dbReference type="STRING" id="1093900.A0A507AP80"/>
<gene>
    <name evidence="8" type="ORF">E0L32_001570</name>
    <name evidence="9" type="ORF">E0L32_001627</name>
</gene>
<accession>A0A507AP80</accession>
<dbReference type="InParanoid" id="A0A507AP80"/>
<dbReference type="GO" id="GO:0005634">
    <property type="term" value="C:nucleus"/>
    <property type="evidence" value="ECO:0007669"/>
    <property type="project" value="UniProtKB-SubCell"/>
</dbReference>
<comment type="subcellular location">
    <subcellularLocation>
        <location evidence="1">Nucleus</location>
    </subcellularLocation>
</comment>
<protein>
    <submittedName>
        <fullName evidence="9">Uncharacterized protein</fullName>
    </submittedName>
</protein>